<protein>
    <submittedName>
        <fullName evidence="1">Phage tail protein I</fullName>
    </submittedName>
</protein>
<dbReference type="NCBIfam" id="TIGR01634">
    <property type="entry name" value="tail_P2_I"/>
    <property type="match status" value="1"/>
</dbReference>
<reference evidence="1 2" key="1">
    <citation type="submission" date="2017-08" db="EMBL/GenBank/DDBJ databases">
        <title>Infants hospitalized years apart are colonized by the same room-sourced microbial strains.</title>
        <authorList>
            <person name="Brooks B."/>
            <person name="Olm M.R."/>
            <person name="Firek B.A."/>
            <person name="Baker R."/>
            <person name="Thomas B.C."/>
            <person name="Morowitz M.J."/>
            <person name="Banfield J.F."/>
        </authorList>
    </citation>
    <scope>NUCLEOTIDE SEQUENCE [LARGE SCALE GENOMIC DNA]</scope>
    <source>
        <strain evidence="1">S2_005_003_R2_47</strain>
    </source>
</reference>
<evidence type="ECO:0000313" key="2">
    <source>
        <dbReference type="Proteomes" id="UP000248597"/>
    </source>
</evidence>
<dbReference type="Pfam" id="PF09684">
    <property type="entry name" value="Tail_P2_I"/>
    <property type="match status" value="1"/>
</dbReference>
<dbReference type="EMBL" id="QFPJ01000035">
    <property type="protein sequence ID" value="PZQ21165.1"/>
    <property type="molecule type" value="Genomic_DNA"/>
</dbReference>
<dbReference type="Proteomes" id="UP000248597">
    <property type="component" value="Unassembled WGS sequence"/>
</dbReference>
<gene>
    <name evidence="1" type="ORF">DI569_12945</name>
</gene>
<accession>A0A2W5L362</accession>
<comment type="caution">
    <text evidence="1">The sequence shown here is derived from an EMBL/GenBank/DDBJ whole genome shotgun (WGS) entry which is preliminary data.</text>
</comment>
<dbReference type="InterPro" id="IPR006521">
    <property type="entry name" value="Tail_protein_I"/>
</dbReference>
<evidence type="ECO:0000313" key="1">
    <source>
        <dbReference type="EMBL" id="PZQ21165.1"/>
    </source>
</evidence>
<proteinExistence type="predicted"/>
<organism evidence="1 2">
    <name type="scientific">Sphingopyxis macrogoltabida</name>
    <name type="common">Sphingomonas macrogoltabidus</name>
    <dbReference type="NCBI Taxonomy" id="33050"/>
    <lineage>
        <taxon>Bacteria</taxon>
        <taxon>Pseudomonadati</taxon>
        <taxon>Pseudomonadota</taxon>
        <taxon>Alphaproteobacteria</taxon>
        <taxon>Sphingomonadales</taxon>
        <taxon>Sphingomonadaceae</taxon>
        <taxon>Sphingopyxis</taxon>
    </lineage>
</organism>
<name>A0A2W5L362_SPHMC</name>
<dbReference type="AlphaFoldDB" id="A0A2W5L362"/>
<sequence>MTFVSILPANATKQERDVEAAISDIGGLPIPTRAVWSAADCPADLLPWLAWGLSIDDWNADWPEQVKRSRIAAAIPIQRRKGTAKSVADVVNSFGAALTLKEWWQFDPPQPPHTFSITLTVGGGLGSLPGDYVDAIIAEVTRTKPVRSRFTFTQGLSAAGAIRLVGVARSVAVHRVRASAE</sequence>